<keyword evidence="3" id="KW-1185">Reference proteome</keyword>
<dbReference type="InterPro" id="IPR050834">
    <property type="entry name" value="Glycosyltransf_2"/>
</dbReference>
<dbReference type="AlphaFoldDB" id="A0A9X1I7E0"/>
<dbReference type="PANTHER" id="PTHR43685:SF2">
    <property type="entry name" value="GLYCOSYLTRANSFERASE 2-LIKE DOMAIN-CONTAINING PROTEIN"/>
    <property type="match status" value="1"/>
</dbReference>
<reference evidence="2" key="1">
    <citation type="submission" date="2021-10" db="EMBL/GenBank/DDBJ databases">
        <title>Tamlana sargassums sp. nov., and Tamlana laminarinivorans sp. nov., two new bacteria isolated from the brown alga.</title>
        <authorList>
            <person name="Li J."/>
        </authorList>
    </citation>
    <scope>NUCLEOTIDE SEQUENCE</scope>
    <source>
        <strain evidence="2">62-3</strain>
    </source>
</reference>
<comment type="caution">
    <text evidence="2">The sequence shown here is derived from an EMBL/GenBank/DDBJ whole genome shotgun (WGS) entry which is preliminary data.</text>
</comment>
<dbReference type="PANTHER" id="PTHR43685">
    <property type="entry name" value="GLYCOSYLTRANSFERASE"/>
    <property type="match status" value="1"/>
</dbReference>
<gene>
    <name evidence="2" type="ORF">LG651_13160</name>
</gene>
<evidence type="ECO:0000259" key="1">
    <source>
        <dbReference type="Pfam" id="PF00535"/>
    </source>
</evidence>
<dbReference type="Gene3D" id="3.90.550.10">
    <property type="entry name" value="Spore Coat Polysaccharide Biosynthesis Protein SpsA, Chain A"/>
    <property type="match status" value="1"/>
</dbReference>
<accession>A0A9X1I7E0</accession>
<evidence type="ECO:0000313" key="3">
    <source>
        <dbReference type="Proteomes" id="UP001139286"/>
    </source>
</evidence>
<sequence length="322" mass="37622">MKDQISIFIPTYNRPDYLKFALEGIAEQNQDLIGEILIGDNSSKDYVEKNKAVINHVTVKNKIQHIVNNPPVSPVQNQNNMARMCQFDLVMLHHDDDRLCKGALDRLYYLSKNNKDKNVILWFGKNQIMFEDGIIDQDASEIEMIKYGKGDKEIIKNIWEWCLTESLPPNGFLIKKEFYVNYMQGDNDGNIWDFGHHVRLGNLRVNDTPVKAHYIPENIFIYRRHRESVTISKGLDVHRKLEIALSLKVDDSKHKEKTLLVNKLALVGARRYLYNRMRMKAITTWILHTSAKQKTSYLGLQTFIMFFLPSYFLKTRSKPNKI</sequence>
<protein>
    <submittedName>
        <fullName evidence="2">Glycosyltransferase family 2 protein</fullName>
    </submittedName>
</protein>
<dbReference type="InterPro" id="IPR001173">
    <property type="entry name" value="Glyco_trans_2-like"/>
</dbReference>
<dbReference type="RefSeq" id="WP_226696579.1">
    <property type="nucleotide sequence ID" value="NZ_JAJAPX010000005.1"/>
</dbReference>
<dbReference type="CDD" id="cd00761">
    <property type="entry name" value="Glyco_tranf_GTA_type"/>
    <property type="match status" value="1"/>
</dbReference>
<dbReference type="EMBL" id="JAJAPX010000005">
    <property type="protein sequence ID" value="MCB4809201.1"/>
    <property type="molecule type" value="Genomic_DNA"/>
</dbReference>
<dbReference type="SUPFAM" id="SSF53448">
    <property type="entry name" value="Nucleotide-diphospho-sugar transferases"/>
    <property type="match status" value="1"/>
</dbReference>
<dbReference type="Pfam" id="PF00535">
    <property type="entry name" value="Glycos_transf_2"/>
    <property type="match status" value="1"/>
</dbReference>
<organism evidence="2 3">
    <name type="scientific">Neotamlana sargassicola</name>
    <dbReference type="NCBI Taxonomy" id="2883125"/>
    <lineage>
        <taxon>Bacteria</taxon>
        <taxon>Pseudomonadati</taxon>
        <taxon>Bacteroidota</taxon>
        <taxon>Flavobacteriia</taxon>
        <taxon>Flavobacteriales</taxon>
        <taxon>Flavobacteriaceae</taxon>
        <taxon>Neotamlana</taxon>
    </lineage>
</organism>
<dbReference type="InterPro" id="IPR029044">
    <property type="entry name" value="Nucleotide-diphossugar_trans"/>
</dbReference>
<proteinExistence type="predicted"/>
<feature type="domain" description="Glycosyltransferase 2-like" evidence="1">
    <location>
        <begin position="6"/>
        <end position="131"/>
    </location>
</feature>
<dbReference type="Proteomes" id="UP001139286">
    <property type="component" value="Unassembled WGS sequence"/>
</dbReference>
<name>A0A9X1I7E0_9FLAO</name>
<evidence type="ECO:0000313" key="2">
    <source>
        <dbReference type="EMBL" id="MCB4809201.1"/>
    </source>
</evidence>